<evidence type="ECO:0000313" key="3">
    <source>
        <dbReference type="Proteomes" id="UP000587942"/>
    </source>
</evidence>
<accession>A0A846TA96</accession>
<name>A0A846TA96_9BACI</name>
<dbReference type="Proteomes" id="UP000587942">
    <property type="component" value="Unassembled WGS sequence"/>
</dbReference>
<dbReference type="PANTHER" id="PTHR33121:SF70">
    <property type="entry name" value="SIGNALING PROTEIN YKOW"/>
    <property type="match status" value="1"/>
</dbReference>
<gene>
    <name evidence="2" type="ORF">GWK17_10695</name>
</gene>
<dbReference type="GO" id="GO:0071111">
    <property type="term" value="F:cyclic-guanylate-specific phosphodiesterase activity"/>
    <property type="evidence" value="ECO:0007669"/>
    <property type="project" value="InterPro"/>
</dbReference>
<dbReference type="AlphaFoldDB" id="A0A846TA96"/>
<feature type="domain" description="EAL" evidence="1">
    <location>
        <begin position="86"/>
        <end position="335"/>
    </location>
</feature>
<sequence length="336" mass="38529">MKCNACSVGSLQFEIKVDGERNLFIFPEVIEHMERNGELLWVKDDSLAVKESGMRDFLDFCRDHMESERVFFRLEGKDWLLVAEAEDVLESQWIDEVIRKELVTCHAQPILDGAGEVYAYEMLARFHSEDGSIIYPGEIFGAARKRDRLYALDRICRMAAVRAAAFTDKKVFINFIPTSIYSPEFCLRSTTLLANRLGVHPGRLVFEVVETENVEDTDHLKRILAFYKEKGFRYALDDVGEGYSTLELLAELQPHYMKLDMKYVQGVSNDQQKQQTALAFLAEAVKLGSVPLAEGIEEQEDFDWLKEKGYKLFQGYLFGRPAPAENLKKALEHQLS</sequence>
<proteinExistence type="predicted"/>
<dbReference type="SMART" id="SM00052">
    <property type="entry name" value="EAL"/>
    <property type="match status" value="1"/>
</dbReference>
<dbReference type="PANTHER" id="PTHR33121">
    <property type="entry name" value="CYCLIC DI-GMP PHOSPHODIESTERASE PDEF"/>
    <property type="match status" value="1"/>
</dbReference>
<protein>
    <submittedName>
        <fullName evidence="2">EAL domain-containing protein</fullName>
    </submittedName>
</protein>
<dbReference type="InterPro" id="IPR035919">
    <property type="entry name" value="EAL_sf"/>
</dbReference>
<dbReference type="Gene3D" id="3.20.20.450">
    <property type="entry name" value="EAL domain"/>
    <property type="match status" value="1"/>
</dbReference>
<dbReference type="InterPro" id="IPR001633">
    <property type="entry name" value="EAL_dom"/>
</dbReference>
<dbReference type="RefSeq" id="WP_167832359.1">
    <property type="nucleotide sequence ID" value="NZ_JAAVUM010000006.1"/>
</dbReference>
<comment type="caution">
    <text evidence="2">The sequence shown here is derived from an EMBL/GenBank/DDBJ whole genome shotgun (WGS) entry which is preliminary data.</text>
</comment>
<evidence type="ECO:0000313" key="2">
    <source>
        <dbReference type="EMBL" id="NKE05928.1"/>
    </source>
</evidence>
<reference evidence="2 3" key="1">
    <citation type="submission" date="2020-03" db="EMBL/GenBank/DDBJ databases">
        <authorList>
            <person name="Sun Q."/>
        </authorList>
    </citation>
    <scope>NUCLEOTIDE SEQUENCE [LARGE SCALE GENOMIC DNA]</scope>
    <source>
        <strain evidence="2 3">KACC 21451</strain>
    </source>
</reference>
<dbReference type="CDD" id="cd01948">
    <property type="entry name" value="EAL"/>
    <property type="match status" value="1"/>
</dbReference>
<dbReference type="EMBL" id="JAAVUM010000006">
    <property type="protein sequence ID" value="NKE05928.1"/>
    <property type="molecule type" value="Genomic_DNA"/>
</dbReference>
<evidence type="ECO:0000259" key="1">
    <source>
        <dbReference type="PROSITE" id="PS50883"/>
    </source>
</evidence>
<organism evidence="2 3">
    <name type="scientific">Mesobacillus selenatarsenatis</name>
    <dbReference type="NCBI Taxonomy" id="388741"/>
    <lineage>
        <taxon>Bacteria</taxon>
        <taxon>Bacillati</taxon>
        <taxon>Bacillota</taxon>
        <taxon>Bacilli</taxon>
        <taxon>Bacillales</taxon>
        <taxon>Bacillaceae</taxon>
        <taxon>Mesobacillus</taxon>
    </lineage>
</organism>
<dbReference type="Pfam" id="PF00563">
    <property type="entry name" value="EAL"/>
    <property type="match status" value="1"/>
</dbReference>
<dbReference type="PROSITE" id="PS50883">
    <property type="entry name" value="EAL"/>
    <property type="match status" value="1"/>
</dbReference>
<dbReference type="InterPro" id="IPR050706">
    <property type="entry name" value="Cyclic-di-GMP_PDE-like"/>
</dbReference>
<dbReference type="SUPFAM" id="SSF141868">
    <property type="entry name" value="EAL domain-like"/>
    <property type="match status" value="1"/>
</dbReference>